<gene>
    <name evidence="3" type="ORF">ShirakiTB12_02450</name>
</gene>
<dbReference type="AlphaFoldDB" id="A0AAX6BDF8"/>
<protein>
    <recommendedName>
        <fullName evidence="2">HTH cro/C1-type domain-containing protein</fullName>
    </recommendedName>
</protein>
<name>A0AAX6BDF8_PRIMG</name>
<dbReference type="Gene3D" id="1.10.260.40">
    <property type="entry name" value="lambda repressor-like DNA-binding domains"/>
    <property type="match status" value="1"/>
</dbReference>
<evidence type="ECO:0000313" key="4">
    <source>
        <dbReference type="Proteomes" id="UP001165240"/>
    </source>
</evidence>
<dbReference type="EMBL" id="BSYK01000001">
    <property type="protein sequence ID" value="GMG71777.1"/>
    <property type="molecule type" value="Genomic_DNA"/>
</dbReference>
<dbReference type="CDD" id="cd00093">
    <property type="entry name" value="HTH_XRE"/>
    <property type="match status" value="1"/>
</dbReference>
<organism evidence="3 4">
    <name type="scientific">Priestia megaterium</name>
    <name type="common">Bacillus megaterium</name>
    <dbReference type="NCBI Taxonomy" id="1404"/>
    <lineage>
        <taxon>Bacteria</taxon>
        <taxon>Bacillati</taxon>
        <taxon>Bacillota</taxon>
        <taxon>Bacilli</taxon>
        <taxon>Bacillales</taxon>
        <taxon>Bacillaceae</taxon>
        <taxon>Priestia</taxon>
    </lineage>
</organism>
<dbReference type="GO" id="GO:0003700">
    <property type="term" value="F:DNA-binding transcription factor activity"/>
    <property type="evidence" value="ECO:0007669"/>
    <property type="project" value="TreeGrafter"/>
</dbReference>
<dbReference type="GO" id="GO:0003677">
    <property type="term" value="F:DNA binding"/>
    <property type="evidence" value="ECO:0007669"/>
    <property type="project" value="UniProtKB-KW"/>
</dbReference>
<accession>A0AAX6BDF8</accession>
<dbReference type="RefSeq" id="WP_310876265.1">
    <property type="nucleotide sequence ID" value="NZ_BSYK01000001.1"/>
</dbReference>
<dbReference type="Proteomes" id="UP001165240">
    <property type="component" value="Unassembled WGS sequence"/>
</dbReference>
<keyword evidence="1" id="KW-0238">DNA-binding</keyword>
<feature type="domain" description="HTH cro/C1-type" evidence="2">
    <location>
        <begin position="5"/>
        <end position="59"/>
    </location>
</feature>
<dbReference type="InterPro" id="IPR010982">
    <property type="entry name" value="Lambda_DNA-bd_dom_sf"/>
</dbReference>
<dbReference type="PROSITE" id="PS50943">
    <property type="entry name" value="HTH_CROC1"/>
    <property type="match status" value="1"/>
</dbReference>
<evidence type="ECO:0000259" key="2">
    <source>
        <dbReference type="PROSITE" id="PS50943"/>
    </source>
</evidence>
<dbReference type="Pfam" id="PF01381">
    <property type="entry name" value="HTH_3"/>
    <property type="match status" value="1"/>
</dbReference>
<sequence length="81" mass="9346">MREWLKIIRNEKKLTHSDVAKQANIERAYYTMIESGNRKPSVKVAKSIANTLGFSWTIFFEENSNESLLEAELELGGDLKR</sequence>
<proteinExistence type="predicted"/>
<dbReference type="GO" id="GO:0005829">
    <property type="term" value="C:cytosol"/>
    <property type="evidence" value="ECO:0007669"/>
    <property type="project" value="TreeGrafter"/>
</dbReference>
<dbReference type="InterPro" id="IPR050807">
    <property type="entry name" value="TransReg_Diox_bact_type"/>
</dbReference>
<evidence type="ECO:0000256" key="1">
    <source>
        <dbReference type="ARBA" id="ARBA00023125"/>
    </source>
</evidence>
<dbReference type="SMART" id="SM00530">
    <property type="entry name" value="HTH_XRE"/>
    <property type="match status" value="1"/>
</dbReference>
<dbReference type="PANTHER" id="PTHR46797:SF1">
    <property type="entry name" value="METHYLPHOSPHONATE SYNTHASE"/>
    <property type="match status" value="1"/>
</dbReference>
<reference evidence="3" key="1">
    <citation type="journal article" date="2024" name="Appl Microbiol">
        <title>Effect of kuratsuki Bacillus and Priestia on Taste of Sake.</title>
        <authorList>
            <person name="Kobayashi K."/>
            <person name="Nishida H."/>
        </authorList>
    </citation>
    <scope>NUCLEOTIDE SEQUENCE</scope>
    <source>
        <strain evidence="3">B-12</strain>
    </source>
</reference>
<comment type="caution">
    <text evidence="3">The sequence shown here is derived from an EMBL/GenBank/DDBJ whole genome shotgun (WGS) entry which is preliminary data.</text>
</comment>
<dbReference type="PANTHER" id="PTHR46797">
    <property type="entry name" value="HTH-TYPE TRANSCRIPTIONAL REGULATOR"/>
    <property type="match status" value="1"/>
</dbReference>
<dbReference type="SUPFAM" id="SSF47413">
    <property type="entry name" value="lambda repressor-like DNA-binding domains"/>
    <property type="match status" value="1"/>
</dbReference>
<evidence type="ECO:0000313" key="3">
    <source>
        <dbReference type="EMBL" id="GMG71777.1"/>
    </source>
</evidence>
<dbReference type="InterPro" id="IPR001387">
    <property type="entry name" value="Cro/C1-type_HTH"/>
</dbReference>